<evidence type="ECO:0000256" key="11">
    <source>
        <dbReference type="PIRSR" id="PIRSR610300-51"/>
    </source>
</evidence>
<comment type="cofactor">
    <cofactor evidence="12">
        <name>Fe cation</name>
        <dbReference type="ChEBI" id="CHEBI:24875"/>
    </cofactor>
    <text evidence="12">Binds 1 Fe cation per subunit.</text>
</comment>
<dbReference type="GeneID" id="19899959"/>
<evidence type="ECO:0000256" key="10">
    <source>
        <dbReference type="PIRSR" id="PIRSR610300-50"/>
    </source>
</evidence>
<dbReference type="FunFam" id="2.60.120.10:FF:000189">
    <property type="entry name" value="Cysteine dioxygenase"/>
    <property type="match status" value="1"/>
</dbReference>
<dbReference type="RefSeq" id="XP_007778738.1">
    <property type="nucleotide sequence ID" value="XM_007780548.1"/>
</dbReference>
<dbReference type="eggNOG" id="KOG4064">
    <property type="taxonomic scope" value="Eukaryota"/>
</dbReference>
<dbReference type="CDD" id="cd10548">
    <property type="entry name" value="cupin_CDO"/>
    <property type="match status" value="1"/>
</dbReference>
<protein>
    <recommendedName>
        <fullName evidence="9 12">Cysteine dioxygenase</fullName>
        <ecNumber evidence="3 12">1.13.11.20</ecNumber>
    </recommendedName>
</protein>
<evidence type="ECO:0000256" key="5">
    <source>
        <dbReference type="ARBA" id="ARBA00022784"/>
    </source>
</evidence>
<evidence type="ECO:0000256" key="7">
    <source>
        <dbReference type="ARBA" id="ARBA00023002"/>
    </source>
</evidence>
<evidence type="ECO:0000313" key="14">
    <source>
        <dbReference type="Proteomes" id="UP000016924"/>
    </source>
</evidence>
<evidence type="ECO:0000256" key="3">
    <source>
        <dbReference type="ARBA" id="ARBA00013133"/>
    </source>
</evidence>
<dbReference type="OrthoDB" id="543511at2759"/>
<dbReference type="AlphaFoldDB" id="R7YP18"/>
<dbReference type="Proteomes" id="UP000016924">
    <property type="component" value="Unassembled WGS sequence"/>
</dbReference>
<evidence type="ECO:0000256" key="2">
    <source>
        <dbReference type="ARBA" id="ARBA00006622"/>
    </source>
</evidence>
<dbReference type="InterPro" id="IPR014710">
    <property type="entry name" value="RmlC-like_jellyroll"/>
</dbReference>
<comment type="catalytic activity">
    <reaction evidence="1 12">
        <text>L-cysteine + O2 = 3-sulfino-L-alanine + H(+)</text>
        <dbReference type="Rhea" id="RHEA:20441"/>
        <dbReference type="ChEBI" id="CHEBI:15378"/>
        <dbReference type="ChEBI" id="CHEBI:15379"/>
        <dbReference type="ChEBI" id="CHEBI:35235"/>
        <dbReference type="ChEBI" id="CHEBI:61085"/>
        <dbReference type="EC" id="1.13.11.20"/>
    </reaction>
</comment>
<evidence type="ECO:0000256" key="9">
    <source>
        <dbReference type="ARBA" id="ARBA00070673"/>
    </source>
</evidence>
<dbReference type="PANTHER" id="PTHR12918">
    <property type="entry name" value="CYSTEINE DIOXYGENASE"/>
    <property type="match status" value="1"/>
</dbReference>
<keyword evidence="14" id="KW-1185">Reference proteome</keyword>
<keyword evidence="6 12" id="KW-0223">Dioxygenase</keyword>
<dbReference type="OMA" id="YTENQVT"/>
<sequence length="211" mass="23155">MTVWTEPGSPGPTSNAPHLDAFHQLVQDLSKVLGPSSGIDSAEVDPEDLQALMRNYISDASEWMQYALGDPSRNYTRNLVDRGNDKSNLLILVWTPGEGSPIHDHANAHCVMKILAGSLKETLYAWPEASGAAPLAVKKETVYTENQVTYMSDQLGLHRISNPDPKNVAVSLHLYTPPNAATFGCNIFDEVTGRSSHVKQNVFFSERGHKL</sequence>
<evidence type="ECO:0000313" key="13">
    <source>
        <dbReference type="EMBL" id="EON63421.1"/>
    </source>
</evidence>
<feature type="binding site" evidence="11">
    <location>
        <position position="158"/>
    </location>
    <ligand>
        <name>Fe cation</name>
        <dbReference type="ChEBI" id="CHEBI:24875"/>
        <note>catalytic</note>
    </ligand>
</feature>
<keyword evidence="8 11" id="KW-0408">Iron</keyword>
<dbReference type="EMBL" id="JH767563">
    <property type="protein sequence ID" value="EON63421.1"/>
    <property type="molecule type" value="Genomic_DNA"/>
</dbReference>
<keyword evidence="7 12" id="KW-0560">Oxidoreductase</keyword>
<dbReference type="InterPro" id="IPR010300">
    <property type="entry name" value="CDO_1"/>
</dbReference>
<dbReference type="Gene3D" id="2.60.120.10">
    <property type="entry name" value="Jelly Rolls"/>
    <property type="match status" value="1"/>
</dbReference>
<organism evidence="13 14">
    <name type="scientific">Coniosporium apollinis (strain CBS 100218)</name>
    <name type="common">Rock-inhabiting black yeast</name>
    <dbReference type="NCBI Taxonomy" id="1168221"/>
    <lineage>
        <taxon>Eukaryota</taxon>
        <taxon>Fungi</taxon>
        <taxon>Dikarya</taxon>
        <taxon>Ascomycota</taxon>
        <taxon>Pezizomycotina</taxon>
        <taxon>Dothideomycetes</taxon>
        <taxon>Dothideomycetes incertae sedis</taxon>
        <taxon>Coniosporium</taxon>
    </lineage>
</organism>
<dbReference type="HOGENOM" id="CLU_079443_4_1_1"/>
<evidence type="ECO:0000256" key="4">
    <source>
        <dbReference type="ARBA" id="ARBA00022723"/>
    </source>
</evidence>
<keyword evidence="5 10" id="KW-0883">Thioether bond</keyword>
<dbReference type="GO" id="GO:0008198">
    <property type="term" value="F:ferrous iron binding"/>
    <property type="evidence" value="ECO:0007669"/>
    <property type="project" value="TreeGrafter"/>
</dbReference>
<comment type="similarity">
    <text evidence="2 12">Belongs to the cysteine dioxygenase family.</text>
</comment>
<dbReference type="EC" id="1.13.11.20" evidence="3 12"/>
<feature type="cross-link" description="3'-(S-cysteinyl)-tyrosine (Cys-Tyr)" evidence="10">
    <location>
        <begin position="110"/>
        <end position="175"/>
    </location>
</feature>
<dbReference type="GO" id="GO:0019448">
    <property type="term" value="P:L-cysteine catabolic process"/>
    <property type="evidence" value="ECO:0007669"/>
    <property type="project" value="TreeGrafter"/>
</dbReference>
<dbReference type="InterPro" id="IPR011051">
    <property type="entry name" value="RmlC_Cupin_sf"/>
</dbReference>
<dbReference type="SUPFAM" id="SSF51182">
    <property type="entry name" value="RmlC-like cupins"/>
    <property type="match status" value="1"/>
</dbReference>
<reference evidence="14" key="1">
    <citation type="submission" date="2012-06" db="EMBL/GenBank/DDBJ databases">
        <title>The genome sequence of Coniosporium apollinis CBS 100218.</title>
        <authorList>
            <consortium name="The Broad Institute Genome Sequencing Platform"/>
            <person name="Cuomo C."/>
            <person name="Gorbushina A."/>
            <person name="Noack S."/>
            <person name="Walker B."/>
            <person name="Young S.K."/>
            <person name="Zeng Q."/>
            <person name="Gargeya S."/>
            <person name="Fitzgerald M."/>
            <person name="Haas B."/>
            <person name="Abouelleil A."/>
            <person name="Alvarado L."/>
            <person name="Arachchi H.M."/>
            <person name="Berlin A.M."/>
            <person name="Chapman S.B."/>
            <person name="Goldberg J."/>
            <person name="Griggs A."/>
            <person name="Gujja S."/>
            <person name="Hansen M."/>
            <person name="Howarth C."/>
            <person name="Imamovic A."/>
            <person name="Larimer J."/>
            <person name="McCowan C."/>
            <person name="Montmayeur A."/>
            <person name="Murphy C."/>
            <person name="Neiman D."/>
            <person name="Pearson M."/>
            <person name="Priest M."/>
            <person name="Roberts A."/>
            <person name="Saif S."/>
            <person name="Shea T."/>
            <person name="Sisk P."/>
            <person name="Sykes S."/>
            <person name="Wortman J."/>
            <person name="Nusbaum C."/>
            <person name="Birren B."/>
        </authorList>
    </citation>
    <scope>NUCLEOTIDE SEQUENCE [LARGE SCALE GENOMIC DNA]</scope>
    <source>
        <strain evidence="14">CBS 100218</strain>
    </source>
</reference>
<proteinExistence type="inferred from homology"/>
<evidence type="ECO:0000256" key="8">
    <source>
        <dbReference type="ARBA" id="ARBA00023004"/>
    </source>
</evidence>
<dbReference type="PANTHER" id="PTHR12918:SF1">
    <property type="entry name" value="CYSTEINE DIOXYGENASE TYPE 1"/>
    <property type="match status" value="1"/>
</dbReference>
<evidence type="ECO:0000256" key="6">
    <source>
        <dbReference type="ARBA" id="ARBA00022964"/>
    </source>
</evidence>
<keyword evidence="4 11" id="KW-0479">Metal-binding</keyword>
<evidence type="ECO:0000256" key="1">
    <source>
        <dbReference type="ARBA" id="ARBA00000629"/>
    </source>
</evidence>
<gene>
    <name evidence="13" type="ORF">W97_02648</name>
</gene>
<name>R7YP18_CONA1</name>
<feature type="binding site" evidence="11">
    <location>
        <position position="105"/>
    </location>
    <ligand>
        <name>Fe cation</name>
        <dbReference type="ChEBI" id="CHEBI:24875"/>
        <note>catalytic</note>
    </ligand>
</feature>
<accession>R7YP18</accession>
<dbReference type="Pfam" id="PF05995">
    <property type="entry name" value="CDO_I"/>
    <property type="match status" value="1"/>
</dbReference>
<evidence type="ECO:0000256" key="12">
    <source>
        <dbReference type="RuleBase" id="RU366010"/>
    </source>
</evidence>
<feature type="binding site" evidence="11">
    <location>
        <position position="103"/>
    </location>
    <ligand>
        <name>Fe cation</name>
        <dbReference type="ChEBI" id="CHEBI:24875"/>
        <note>catalytic</note>
    </ligand>
</feature>
<dbReference type="GO" id="GO:0017172">
    <property type="term" value="F:cysteine dioxygenase activity"/>
    <property type="evidence" value="ECO:0007669"/>
    <property type="project" value="UniProtKB-UniRule"/>
</dbReference>
<dbReference type="STRING" id="1168221.R7YP18"/>